<protein>
    <recommendedName>
        <fullName evidence="3">DUF5659 domain-containing protein</fullName>
    </recommendedName>
</protein>
<proteinExistence type="predicted"/>
<accession>A0ABY7BQH9</accession>
<dbReference type="EMBL" id="CP114006">
    <property type="protein sequence ID" value="WAN63045.1"/>
    <property type="molecule type" value="Genomic_DNA"/>
</dbReference>
<gene>
    <name evidence="1" type="ORF">RS022_00340</name>
</gene>
<dbReference type="Proteomes" id="UP001164727">
    <property type="component" value="Chromosome"/>
</dbReference>
<sequence length="62" mass="7728">MKKIFNLKEIINFLIQNNYFKIRLFNQKTNYNLDNQTLYLNYTDLYETIMMLKTIKNRPFKI</sequence>
<evidence type="ECO:0000313" key="2">
    <source>
        <dbReference type="Proteomes" id="UP001164727"/>
    </source>
</evidence>
<dbReference type="RefSeq" id="WP_268849899.1">
    <property type="nucleotide sequence ID" value="NZ_CP114006.1"/>
</dbReference>
<name>A0ABY7BQH9_9MOLU</name>
<evidence type="ECO:0008006" key="3">
    <source>
        <dbReference type="Google" id="ProtNLM"/>
    </source>
</evidence>
<evidence type="ECO:0000313" key="1">
    <source>
        <dbReference type="EMBL" id="WAN63045.1"/>
    </source>
</evidence>
<reference evidence="1 2" key="1">
    <citation type="journal article" date="2023" name="Microbiol. Resour. Announc.">
        <title>Complete Genome of 'Candidatus Phytoplasma rubi' RS, a Phytopathogenic Bacterium Associated with Rubus Stunt Disease.</title>
        <authorList>
            <person name="Duckeck D."/>
            <person name="Zubert C."/>
            <person name="Bohm J.W."/>
            <person name="Carminati G."/>
            <person name="Schneider B."/>
            <person name="Kube M."/>
        </authorList>
    </citation>
    <scope>NUCLEOTIDE SEQUENCE [LARGE SCALE GENOMIC DNA]</scope>
    <source>
        <strain evidence="1 2">RS</strain>
    </source>
</reference>
<organism evidence="1 2">
    <name type="scientific">Candidatus Phytoplasma rubi</name>
    <dbReference type="NCBI Taxonomy" id="399025"/>
    <lineage>
        <taxon>Bacteria</taxon>
        <taxon>Bacillati</taxon>
        <taxon>Mycoplasmatota</taxon>
        <taxon>Mollicutes</taxon>
        <taxon>Acholeplasmatales</taxon>
        <taxon>Acholeplasmataceae</taxon>
        <taxon>Candidatus Phytoplasma</taxon>
        <taxon>16SrV (Elm yellows group)</taxon>
    </lineage>
</organism>
<keyword evidence="2" id="KW-1185">Reference proteome</keyword>